<evidence type="ECO:0000256" key="1">
    <source>
        <dbReference type="SAM" id="MobiDB-lite"/>
    </source>
</evidence>
<evidence type="ECO:0000313" key="2">
    <source>
        <dbReference type="EMBL" id="HIV10175.1"/>
    </source>
</evidence>
<feature type="region of interest" description="Disordered" evidence="1">
    <location>
        <begin position="107"/>
        <end position="222"/>
    </location>
</feature>
<dbReference type="Proteomes" id="UP000823960">
    <property type="component" value="Unassembled WGS sequence"/>
</dbReference>
<dbReference type="EMBL" id="DVOL01000007">
    <property type="protein sequence ID" value="HIV10175.1"/>
    <property type="molecule type" value="Genomic_DNA"/>
</dbReference>
<proteinExistence type="predicted"/>
<gene>
    <name evidence="2" type="ORF">IAD28_00550</name>
</gene>
<comment type="caution">
    <text evidence="2">The sequence shown here is derived from an EMBL/GenBank/DDBJ whole genome shotgun (WGS) entry which is preliminary data.</text>
</comment>
<sequence length="521" mass="56900">MQKGFSKRKLIVVLSLVLVYSSAICYISVLAKKAVIGDIVFPKNLTTVLYAAEDSSVKDSPAPSGSQPVPISKAELGSYGMFSPVTTQITGLDSEQPGSIASAAPSVLTQPETAGASQTVSSPQLESVAPETTQENKPDETEKKPEEDSWESDDGSKAAQSDEDTADEGSEKEDDDATEPSQEDELSDGEEAVELDDTEESVELSDTEESVELTEDTGGNLSGEVILPEISWDYGSLWQEEYFGYPQDVLQNGKSYYDDTVTIYDKSSGRYLTGNAFDIVCQVTFNEIGSSRHEEAIKAQAVAVYTYIKHYQQKGEYASLSCKQNVPQNVIECVKAVDGLAMMYDGEYIMAAFSASTAGVTCSSENVWGGERPYLKSVVSQYDYLDTKNYGRITTYTAEEVKKKIESKTNITLSSDPSRWFQILSYGDGGYVDKIAIDGHTTARVSGDEKELTAHVLRTYILSIRSACFTVSYSDGVFTFVTYGYGHGVGMSQIGADLYAEYGGYTFDRILHHYYTGITIC</sequence>
<organism evidence="2 3">
    <name type="scientific">Candidatus Faeciplasma avium</name>
    <dbReference type="NCBI Taxonomy" id="2840798"/>
    <lineage>
        <taxon>Bacteria</taxon>
        <taxon>Bacillati</taxon>
        <taxon>Bacillota</taxon>
        <taxon>Clostridia</taxon>
        <taxon>Eubacteriales</taxon>
        <taxon>Oscillospiraceae</taxon>
        <taxon>Oscillospiraceae incertae sedis</taxon>
        <taxon>Candidatus Faeciplasma</taxon>
    </lineage>
</organism>
<feature type="compositionally biased region" description="Polar residues" evidence="1">
    <location>
        <begin position="107"/>
        <end position="133"/>
    </location>
</feature>
<dbReference type="InterPro" id="IPR013486">
    <property type="entry name" value="SpoIID/LytB"/>
</dbReference>
<dbReference type="AlphaFoldDB" id="A0A9D1NQC1"/>
<accession>A0A9D1NQC1</accession>
<dbReference type="NCBIfam" id="TIGR02669">
    <property type="entry name" value="SpoIID_LytB"/>
    <property type="match status" value="1"/>
</dbReference>
<protein>
    <submittedName>
        <fullName evidence="2">SpoIID/LytB domain-containing protein</fullName>
    </submittedName>
</protein>
<feature type="compositionally biased region" description="Basic and acidic residues" evidence="1">
    <location>
        <begin position="134"/>
        <end position="147"/>
    </location>
</feature>
<reference evidence="2" key="1">
    <citation type="submission" date="2020-10" db="EMBL/GenBank/DDBJ databases">
        <authorList>
            <person name="Gilroy R."/>
        </authorList>
    </citation>
    <scope>NUCLEOTIDE SEQUENCE</scope>
    <source>
        <strain evidence="2">1370</strain>
    </source>
</reference>
<reference evidence="2" key="2">
    <citation type="journal article" date="2021" name="PeerJ">
        <title>Extensive microbial diversity within the chicken gut microbiome revealed by metagenomics and culture.</title>
        <authorList>
            <person name="Gilroy R."/>
            <person name="Ravi A."/>
            <person name="Getino M."/>
            <person name="Pursley I."/>
            <person name="Horton D.L."/>
            <person name="Alikhan N.F."/>
            <person name="Baker D."/>
            <person name="Gharbi K."/>
            <person name="Hall N."/>
            <person name="Watson M."/>
            <person name="Adriaenssens E.M."/>
            <person name="Foster-Nyarko E."/>
            <person name="Jarju S."/>
            <person name="Secka A."/>
            <person name="Antonio M."/>
            <person name="Oren A."/>
            <person name="Chaudhuri R.R."/>
            <person name="La Ragione R."/>
            <person name="Hildebrand F."/>
            <person name="Pallen M.J."/>
        </authorList>
    </citation>
    <scope>NUCLEOTIDE SEQUENCE</scope>
    <source>
        <strain evidence="2">1370</strain>
    </source>
</reference>
<evidence type="ECO:0000313" key="3">
    <source>
        <dbReference type="Proteomes" id="UP000823960"/>
    </source>
</evidence>
<dbReference type="GO" id="GO:0030435">
    <property type="term" value="P:sporulation resulting in formation of a cellular spore"/>
    <property type="evidence" value="ECO:0007669"/>
    <property type="project" value="InterPro"/>
</dbReference>
<feature type="compositionally biased region" description="Acidic residues" evidence="1">
    <location>
        <begin position="161"/>
        <end position="215"/>
    </location>
</feature>
<name>A0A9D1NQC1_9FIRM</name>